<dbReference type="InterPro" id="IPR051260">
    <property type="entry name" value="Diverse_substr_monoxygenases"/>
</dbReference>
<evidence type="ECO:0000256" key="1">
    <source>
        <dbReference type="ARBA" id="ARBA00022630"/>
    </source>
</evidence>
<comment type="similarity">
    <text evidence="5">Belongs to the NtaA/SnaA/DszA monooxygenase family.</text>
</comment>
<dbReference type="AlphaFoldDB" id="A0A1G4U9N8"/>
<evidence type="ECO:0000313" key="9">
    <source>
        <dbReference type="Proteomes" id="UP000198889"/>
    </source>
</evidence>
<name>A0A1G4U9N8_9HYPH</name>
<dbReference type="EMBL" id="FMTP01000006">
    <property type="protein sequence ID" value="SCW90362.1"/>
    <property type="molecule type" value="Genomic_DNA"/>
</dbReference>
<dbReference type="SUPFAM" id="SSF51679">
    <property type="entry name" value="Bacterial luciferase-like"/>
    <property type="match status" value="1"/>
</dbReference>
<proteinExistence type="inferred from homology"/>
<organism evidence="8 9">
    <name type="scientific">Ancylobacter rudongensis</name>
    <dbReference type="NCBI Taxonomy" id="177413"/>
    <lineage>
        <taxon>Bacteria</taxon>
        <taxon>Pseudomonadati</taxon>
        <taxon>Pseudomonadota</taxon>
        <taxon>Alphaproteobacteria</taxon>
        <taxon>Hyphomicrobiales</taxon>
        <taxon>Xanthobacteraceae</taxon>
        <taxon>Ancylobacter</taxon>
    </lineage>
</organism>
<dbReference type="InterPro" id="IPR036661">
    <property type="entry name" value="Luciferase-like_sf"/>
</dbReference>
<feature type="binding site" evidence="6">
    <location>
        <position position="225"/>
    </location>
    <ligand>
        <name>FMN</name>
        <dbReference type="ChEBI" id="CHEBI:58210"/>
    </ligand>
</feature>
<evidence type="ECO:0000259" key="7">
    <source>
        <dbReference type="Pfam" id="PF00296"/>
    </source>
</evidence>
<keyword evidence="1 6" id="KW-0285">Flavoprotein</keyword>
<dbReference type="NCBIfam" id="TIGR03860">
    <property type="entry name" value="FMN_nitrolo"/>
    <property type="match status" value="1"/>
</dbReference>
<dbReference type="Pfam" id="PF00296">
    <property type="entry name" value="Bac_luciferase"/>
    <property type="match status" value="1"/>
</dbReference>
<keyword evidence="2 6" id="KW-0288">FMN</keyword>
<evidence type="ECO:0000256" key="2">
    <source>
        <dbReference type="ARBA" id="ARBA00022643"/>
    </source>
</evidence>
<keyword evidence="4 8" id="KW-0503">Monooxygenase</keyword>
<feature type="binding site" evidence="6">
    <location>
        <position position="100"/>
    </location>
    <ligand>
        <name>FMN</name>
        <dbReference type="ChEBI" id="CHEBI:58210"/>
    </ligand>
</feature>
<accession>A0A1G4U9N8</accession>
<feature type="binding site" evidence="6">
    <location>
        <position position="54"/>
    </location>
    <ligand>
        <name>FMN</name>
        <dbReference type="ChEBI" id="CHEBI:58210"/>
    </ligand>
</feature>
<evidence type="ECO:0000313" key="8">
    <source>
        <dbReference type="EMBL" id="SCW90362.1"/>
    </source>
</evidence>
<dbReference type="InterPro" id="IPR016215">
    <property type="entry name" value="NTA_MOA"/>
</dbReference>
<keyword evidence="3" id="KW-0560">Oxidoreductase</keyword>
<evidence type="ECO:0000256" key="5">
    <source>
        <dbReference type="ARBA" id="ARBA00033748"/>
    </source>
</evidence>
<evidence type="ECO:0000256" key="6">
    <source>
        <dbReference type="PIRSR" id="PIRSR000337-1"/>
    </source>
</evidence>
<dbReference type="RefSeq" id="WP_091442441.1">
    <property type="nucleotide sequence ID" value="NZ_FMTP01000006.1"/>
</dbReference>
<feature type="binding site" evidence="6">
    <location>
        <position position="154"/>
    </location>
    <ligand>
        <name>FMN</name>
        <dbReference type="ChEBI" id="CHEBI:58210"/>
    </ligand>
</feature>
<dbReference type="STRING" id="177413.SAMN05660859_3606"/>
<dbReference type="GO" id="GO:0016705">
    <property type="term" value="F:oxidoreductase activity, acting on paired donors, with incorporation or reduction of molecular oxygen"/>
    <property type="evidence" value="ECO:0007669"/>
    <property type="project" value="InterPro"/>
</dbReference>
<gene>
    <name evidence="8" type="ORF">SAMN05660859_3606</name>
</gene>
<protein>
    <submittedName>
        <fullName evidence="8">FMN-dependent oxidoreductase, nitrilotriacetate monooxygenase family</fullName>
    </submittedName>
</protein>
<dbReference type="Gene3D" id="3.20.20.30">
    <property type="entry name" value="Luciferase-like domain"/>
    <property type="match status" value="1"/>
</dbReference>
<dbReference type="Proteomes" id="UP000198889">
    <property type="component" value="Unassembled WGS sequence"/>
</dbReference>
<dbReference type="GO" id="GO:0004497">
    <property type="term" value="F:monooxygenase activity"/>
    <property type="evidence" value="ECO:0007669"/>
    <property type="project" value="UniProtKB-KW"/>
</dbReference>
<evidence type="ECO:0000256" key="3">
    <source>
        <dbReference type="ARBA" id="ARBA00023002"/>
    </source>
</evidence>
<keyword evidence="9" id="KW-1185">Reference proteome</keyword>
<feature type="domain" description="Luciferase-like" evidence="7">
    <location>
        <begin position="35"/>
        <end position="388"/>
    </location>
</feature>
<sequence>MADKRFHLAWFMNFTPDEWREPFGQGGNPWDGQFYIEMAQAMERACFDLIMIEDKLMVPETFGGSRDLSLKHAMMVPKADPAPLAVAMGMATKHLGVVATLSTMAYPPFMLARLCSTIDSLTKGRFGWNVVTSAEDLMAKNFGMDKLPPREDRYAMAEEYMEVCDKLFNSWEPDAVVLDRANGIYADGSKVHTIDHKGTYYQVRGPLNTVPSPQRRPVYLQAGASPRGRDFAARYADAIVSVANGVDGMKAFRADIRARAAAIGRDPDEIKVFFCITPSLGETEEEARARFDRVTLSDNFANDVLISISAITEIDFAQFDLDQPLPEKLVTNGESGTLDKFQQWGSGKTLRQLAADGGGGLVSSLELIGTPAQVAQKMGEAMEEVGGDGFLITTPVLRVSRRYITEICDGLVPELQRRGLTRTEYKHQLLRDNLREF</sequence>
<reference evidence="9" key="1">
    <citation type="submission" date="2016-10" db="EMBL/GenBank/DDBJ databases">
        <authorList>
            <person name="Varghese N."/>
            <person name="Submissions S."/>
        </authorList>
    </citation>
    <scope>NUCLEOTIDE SEQUENCE [LARGE SCALE GENOMIC DNA]</scope>
    <source>
        <strain evidence="9">CGMCC 1.1761</strain>
    </source>
</reference>
<dbReference type="PANTHER" id="PTHR30011">
    <property type="entry name" value="ALKANESULFONATE MONOOXYGENASE-RELATED"/>
    <property type="match status" value="1"/>
</dbReference>
<dbReference type="InterPro" id="IPR011251">
    <property type="entry name" value="Luciferase-like_dom"/>
</dbReference>
<dbReference type="PIRSF" id="PIRSF000337">
    <property type="entry name" value="NTA_MOA"/>
    <property type="match status" value="1"/>
</dbReference>
<dbReference type="PANTHER" id="PTHR30011:SF16">
    <property type="entry name" value="C2H2 FINGER DOMAIN TRANSCRIPTION FACTOR (EUROFUNG)-RELATED"/>
    <property type="match status" value="1"/>
</dbReference>
<evidence type="ECO:0000256" key="4">
    <source>
        <dbReference type="ARBA" id="ARBA00023033"/>
    </source>
</evidence>